<sequence>MPMYAGLHPYAQNVSIRMLDCGINNKTDESDEFHSSPQLWLNKNWFTKKFYLTDLIVCYQHIFYKIEPFIMQKGFKRYSQIFHTIFTSSSRQQSKIILLTKIEE</sequence>
<dbReference type="AlphaFoldDB" id="A0A1I8BYW6"/>
<proteinExistence type="predicted"/>
<dbReference type="Proteomes" id="UP000095281">
    <property type="component" value="Unplaced"/>
</dbReference>
<accession>A0A1I8BYW6</accession>
<name>A0A1I8BYW6_MELHA</name>
<protein>
    <submittedName>
        <fullName evidence="2">Uncharacterized protein</fullName>
    </submittedName>
</protein>
<organism evidence="1 2">
    <name type="scientific">Meloidogyne hapla</name>
    <name type="common">Root-knot nematode worm</name>
    <dbReference type="NCBI Taxonomy" id="6305"/>
    <lineage>
        <taxon>Eukaryota</taxon>
        <taxon>Metazoa</taxon>
        <taxon>Ecdysozoa</taxon>
        <taxon>Nematoda</taxon>
        <taxon>Chromadorea</taxon>
        <taxon>Rhabditida</taxon>
        <taxon>Tylenchina</taxon>
        <taxon>Tylenchomorpha</taxon>
        <taxon>Tylenchoidea</taxon>
        <taxon>Meloidogynidae</taxon>
        <taxon>Meloidogyninae</taxon>
        <taxon>Meloidogyne</taxon>
    </lineage>
</organism>
<evidence type="ECO:0000313" key="2">
    <source>
        <dbReference type="WBParaSite" id="MhA1_Contig840.frz3.gene17"/>
    </source>
</evidence>
<reference evidence="2" key="1">
    <citation type="submission" date="2016-11" db="UniProtKB">
        <authorList>
            <consortium name="WormBaseParasite"/>
        </authorList>
    </citation>
    <scope>IDENTIFICATION</scope>
</reference>
<keyword evidence="1" id="KW-1185">Reference proteome</keyword>
<evidence type="ECO:0000313" key="1">
    <source>
        <dbReference type="Proteomes" id="UP000095281"/>
    </source>
</evidence>
<dbReference type="WBParaSite" id="MhA1_Contig840.frz3.gene17">
    <property type="protein sequence ID" value="MhA1_Contig840.frz3.gene17"/>
    <property type="gene ID" value="MhA1_Contig840.frz3.gene17"/>
</dbReference>